<name>A0ABM3MS68_GALME</name>
<sequence>MIKPITSALLRHVLRMKNLTNMKLTPQEEYLINQAFQLSRRMLSPDRTISERSTRTKRSKLCLRNPSRDSVNKDLFGFKPFASKQIIIMISKEGAITCEYDHPNKNYYLHDRFNFIIDIVDHIIDQVHESTVEQLYEKDKHGFVIVTYPNNDESIDIDKKVSDYLDTIEENDTTMSMESGHDVLNIINEGDSDGLINDKMLVSAMEIVQKSCDGSDLTDSSNNKAYVEENVTMCSSGDRI</sequence>
<dbReference type="Proteomes" id="UP001652740">
    <property type="component" value="Unplaced"/>
</dbReference>
<evidence type="ECO:0000313" key="1">
    <source>
        <dbReference type="Proteomes" id="UP001652740"/>
    </source>
</evidence>
<gene>
    <name evidence="2" type="primary">LOC128201415</name>
</gene>
<reference evidence="2" key="1">
    <citation type="submission" date="2025-08" db="UniProtKB">
        <authorList>
            <consortium name="RefSeq"/>
        </authorList>
    </citation>
    <scope>IDENTIFICATION</scope>
    <source>
        <tissue evidence="2">Whole larvae</tissue>
    </source>
</reference>
<organism evidence="1 2">
    <name type="scientific">Galleria mellonella</name>
    <name type="common">Greater wax moth</name>
    <dbReference type="NCBI Taxonomy" id="7137"/>
    <lineage>
        <taxon>Eukaryota</taxon>
        <taxon>Metazoa</taxon>
        <taxon>Ecdysozoa</taxon>
        <taxon>Arthropoda</taxon>
        <taxon>Hexapoda</taxon>
        <taxon>Insecta</taxon>
        <taxon>Pterygota</taxon>
        <taxon>Neoptera</taxon>
        <taxon>Endopterygota</taxon>
        <taxon>Lepidoptera</taxon>
        <taxon>Glossata</taxon>
        <taxon>Ditrysia</taxon>
        <taxon>Pyraloidea</taxon>
        <taxon>Pyralidae</taxon>
        <taxon>Galleriinae</taxon>
        <taxon>Galleria</taxon>
    </lineage>
</organism>
<evidence type="ECO:0000313" key="2">
    <source>
        <dbReference type="RefSeq" id="XP_052754204.1"/>
    </source>
</evidence>
<protein>
    <submittedName>
        <fullName evidence="2">Uncharacterized protein LOC128201415 isoform X1</fullName>
    </submittedName>
</protein>
<dbReference type="RefSeq" id="XP_052754204.1">
    <property type="nucleotide sequence ID" value="XM_052898244.1"/>
</dbReference>
<accession>A0ABM3MS68</accession>
<dbReference type="GeneID" id="128201415"/>
<keyword evidence="1" id="KW-1185">Reference proteome</keyword>
<proteinExistence type="predicted"/>